<name>A0ABN6KA30_9LEPT</name>
<dbReference type="InterPro" id="IPR001932">
    <property type="entry name" value="PPM-type_phosphatase-like_dom"/>
</dbReference>
<dbReference type="InterPro" id="IPR000719">
    <property type="entry name" value="Prot_kinase_dom"/>
</dbReference>
<keyword evidence="3" id="KW-0808">Transferase</keyword>
<feature type="domain" description="Protein kinase" evidence="2">
    <location>
        <begin position="7"/>
        <end position="276"/>
    </location>
</feature>
<dbReference type="InterPro" id="IPR053159">
    <property type="entry name" value="Hybrid_Histidine_Kinase"/>
</dbReference>
<dbReference type="PROSITE" id="PS00108">
    <property type="entry name" value="PROTEIN_KINASE_ST"/>
    <property type="match status" value="1"/>
</dbReference>
<accession>A0ABN6KA30</accession>
<dbReference type="SMART" id="SM00065">
    <property type="entry name" value="GAF"/>
    <property type="match status" value="1"/>
</dbReference>
<dbReference type="InterPro" id="IPR011990">
    <property type="entry name" value="TPR-like_helical_dom_sf"/>
</dbReference>
<dbReference type="InterPro" id="IPR019734">
    <property type="entry name" value="TPR_rpt"/>
</dbReference>
<reference evidence="3 4" key="1">
    <citation type="submission" date="2021-08" db="EMBL/GenBank/DDBJ databases">
        <title>Complete genome sequence of Leptospira kobayashii strain E30.</title>
        <authorList>
            <person name="Nakao R."/>
            <person name="Nakamura S."/>
            <person name="Masuzawa T."/>
            <person name="Koizumi N."/>
        </authorList>
    </citation>
    <scope>NUCLEOTIDE SEQUENCE [LARGE SCALE GENOMIC DNA]</scope>
    <source>
        <strain evidence="3 4">E30</strain>
    </source>
</reference>
<protein>
    <submittedName>
        <fullName evidence="3">Serine/threonine protein kinase</fullName>
    </submittedName>
</protein>
<dbReference type="SMART" id="SM00220">
    <property type="entry name" value="S_TKc"/>
    <property type="match status" value="1"/>
</dbReference>
<dbReference type="Pfam" id="PF07228">
    <property type="entry name" value="SpoIIE"/>
    <property type="match status" value="1"/>
</dbReference>
<keyword evidence="1" id="KW-0175">Coiled coil</keyword>
<dbReference type="Pfam" id="PF00069">
    <property type="entry name" value="Pkinase"/>
    <property type="match status" value="1"/>
</dbReference>
<dbReference type="SUPFAM" id="SSF81606">
    <property type="entry name" value="PP2C-like"/>
    <property type="match status" value="1"/>
</dbReference>
<dbReference type="InterPro" id="IPR027417">
    <property type="entry name" value="P-loop_NTPase"/>
</dbReference>
<keyword evidence="4" id="KW-1185">Reference proteome</keyword>
<dbReference type="Gene3D" id="1.10.510.10">
    <property type="entry name" value="Transferase(Phosphotransferase) domain 1"/>
    <property type="match status" value="1"/>
</dbReference>
<dbReference type="RefSeq" id="WP_109020760.1">
    <property type="nucleotide sequence ID" value="NZ_AP025028.1"/>
</dbReference>
<dbReference type="PANTHER" id="PTHR43642">
    <property type="entry name" value="HYBRID SIGNAL TRANSDUCTION HISTIDINE KINASE G"/>
    <property type="match status" value="1"/>
</dbReference>
<keyword evidence="3" id="KW-0723">Serine/threonine-protein kinase</keyword>
<dbReference type="Gene3D" id="3.30.200.20">
    <property type="entry name" value="Phosphorylase Kinase, domain 1"/>
    <property type="match status" value="1"/>
</dbReference>
<dbReference type="SMART" id="SM00028">
    <property type="entry name" value="TPR"/>
    <property type="match status" value="3"/>
</dbReference>
<dbReference type="InterPro" id="IPR036457">
    <property type="entry name" value="PPM-type-like_dom_sf"/>
</dbReference>
<dbReference type="EMBL" id="AP025028">
    <property type="protein sequence ID" value="BDA77807.1"/>
    <property type="molecule type" value="Genomic_DNA"/>
</dbReference>
<dbReference type="Gene3D" id="1.25.40.10">
    <property type="entry name" value="Tetratricopeptide repeat domain"/>
    <property type="match status" value="2"/>
</dbReference>
<dbReference type="Gene3D" id="3.60.40.10">
    <property type="entry name" value="PPM-type phosphatase domain"/>
    <property type="match status" value="1"/>
</dbReference>
<dbReference type="InterPro" id="IPR003018">
    <property type="entry name" value="GAF"/>
</dbReference>
<dbReference type="GO" id="GO:0004674">
    <property type="term" value="F:protein serine/threonine kinase activity"/>
    <property type="evidence" value="ECO:0007669"/>
    <property type="project" value="UniProtKB-KW"/>
</dbReference>
<dbReference type="CDD" id="cd14014">
    <property type="entry name" value="STKc_PknB_like"/>
    <property type="match status" value="1"/>
</dbReference>
<dbReference type="SUPFAM" id="SSF56112">
    <property type="entry name" value="Protein kinase-like (PK-like)"/>
    <property type="match status" value="1"/>
</dbReference>
<dbReference type="InterPro" id="IPR029016">
    <property type="entry name" value="GAF-like_dom_sf"/>
</dbReference>
<dbReference type="SUPFAM" id="SSF48452">
    <property type="entry name" value="TPR-like"/>
    <property type="match status" value="2"/>
</dbReference>
<dbReference type="Proteomes" id="UP000245263">
    <property type="component" value="Chromosome 1"/>
</dbReference>
<dbReference type="Gene3D" id="3.30.450.40">
    <property type="match status" value="1"/>
</dbReference>
<evidence type="ECO:0000313" key="3">
    <source>
        <dbReference type="EMBL" id="BDA77807.1"/>
    </source>
</evidence>
<evidence type="ECO:0000259" key="2">
    <source>
        <dbReference type="PROSITE" id="PS50011"/>
    </source>
</evidence>
<dbReference type="SUPFAM" id="SSF55781">
    <property type="entry name" value="GAF domain-like"/>
    <property type="match status" value="1"/>
</dbReference>
<dbReference type="Pfam" id="PF13191">
    <property type="entry name" value="AAA_16"/>
    <property type="match status" value="1"/>
</dbReference>
<evidence type="ECO:0000256" key="1">
    <source>
        <dbReference type="SAM" id="Coils"/>
    </source>
</evidence>
<dbReference type="Pfam" id="PF01590">
    <property type="entry name" value="GAF"/>
    <property type="match status" value="1"/>
</dbReference>
<organism evidence="3 4">
    <name type="scientific">Leptospira kobayashii</name>
    <dbReference type="NCBI Taxonomy" id="1917830"/>
    <lineage>
        <taxon>Bacteria</taxon>
        <taxon>Pseudomonadati</taxon>
        <taxon>Spirochaetota</taxon>
        <taxon>Spirochaetia</taxon>
        <taxon>Leptospirales</taxon>
        <taxon>Leptospiraceae</taxon>
        <taxon>Leptospira</taxon>
    </lineage>
</organism>
<dbReference type="InterPro" id="IPR011009">
    <property type="entry name" value="Kinase-like_dom_sf"/>
</dbReference>
<gene>
    <name evidence="3" type="ORF">LPTSP3_g07370</name>
</gene>
<dbReference type="PANTHER" id="PTHR43642:SF1">
    <property type="entry name" value="HYBRID SIGNAL TRANSDUCTION HISTIDINE KINASE G"/>
    <property type="match status" value="1"/>
</dbReference>
<dbReference type="Gene3D" id="3.40.50.300">
    <property type="entry name" value="P-loop containing nucleotide triphosphate hydrolases"/>
    <property type="match status" value="1"/>
</dbReference>
<keyword evidence="3" id="KW-0418">Kinase</keyword>
<dbReference type="SUPFAM" id="SSF52540">
    <property type="entry name" value="P-loop containing nucleoside triphosphate hydrolases"/>
    <property type="match status" value="1"/>
</dbReference>
<dbReference type="InterPro" id="IPR041664">
    <property type="entry name" value="AAA_16"/>
</dbReference>
<dbReference type="PROSITE" id="PS50011">
    <property type="entry name" value="PROTEIN_KINASE_DOM"/>
    <property type="match status" value="1"/>
</dbReference>
<feature type="coiled-coil region" evidence="1">
    <location>
        <begin position="1482"/>
        <end position="1509"/>
    </location>
</feature>
<evidence type="ECO:0000313" key="4">
    <source>
        <dbReference type="Proteomes" id="UP000245263"/>
    </source>
</evidence>
<sequence length="1880" mass="213757">MLKLAGYTALKEIHSGKKSLVYRGERSSQPVIVKILNRDYPEPHELNRFKHEFDILQNLKVPGIPRPLGFEKYNNSVALILEDMGGEALSFTYKDNDSYSLLEFLNIALKASKVLEGIHKANIVHNDIKAQNIVINQKTGELCIIDFGSSTFLTQRNSFIPLNQSFHGTLAHISPEQTGRMNRTVDYRTDFYSLGITFYQMMTGELPFQYADPMEMVHAHIAKTPVSPYEKNQSPKVVSNIIMKLLEKNPEDRYQTVSGLVYDLEQVEKVLRHEGIRSVQKLEIVVASKDHSGKFQIPKKLYGREKEVTRIIDTFHNVARGNLELILIAGRSGIGKSVLINEVNKPIAEYKGYFSSGKYDQLKRSIPYRAITQSFQKLIQQILAESQDSISIWKEHILKALGPNGRVIIEVIPELGTLIGDQPEIASLDASESQNRFNFVFQNFIKACAREEHPIAIFLDDLQWADTPSINLIRAILSDPEMKHLFLMLSYRDNEVLPTDPFSILLDDLKGTGFYHQKINLNPLSIQDINSLVCDTLFCNKEESLGLAEILHSKTKGNPFYVNEVFKSLYDKDLIVYKNNQWVWDIQKIRDVNISGNVIDLIVEKIKELPESRIETLKLAACIGSWFKQEVYASIVGKSLEEVKADLIELANDEFLLLSETDVNFVHDKIQEAAYSIIPEEERERIHYHIGNSYLKMIDEYRLEDHIFTIVNQLNQGITKINTAEERIHLQELNVMAGNKSLASSAYEAALGFFQVAVEFLPENSWEARYDSTLKLYTNRAQAEYLSKEYDAAEKTFDIISANAKDTLDKIQIFELKSSMYVSQNRMLDVLEILKQALKLLGLNLPKSPGELSPLPDIILFKLKLGKRSISDLANLPVSEDRNYLAIMRLLNACIAASFLAQPALFPVIVLKMVRLTLKHGLSPLSPFGFAAFGMIQGFGLGDFDAGYEFGKLAVTSVDKLDAKAFKCRTLFLFGCMISHWKFHAKEGVSVFQESFQSGMETGDLQYAAYSLNNIHFQALLRRQNLDELASSFDKFESSLFSLKQSNAYQVFQLNRQIVSILKGSSENLLSLDGKYFSESVIAVEWQTLKNANALFDYYVCKARLDYLFGDLEKAYEYYLLGEPFEGAMFGMMFIPELVFFGSLISASLLKTGCNQTKKKEYRKQIDKNQKRFKKWAKSSPYNYGHKFYIIEGLVAEIEGNAKKALSYWKKAIGLAKENDYTLEGAIANEFSARILLSQGESMYANVHLVEAHHLYRKWGCDPKVKELEGKYSFLKKYSKRSINDPMETFTLTSTTKEVTSTSDSYFDLHTVIKASHTISGEIQLGRLLEKMIKILLENAGAERGFFILKDESNWLIQAEGKSSTGQVEVLQAKTLDSLQSNQTDVSQLELSPNIVNYVIRTKSVVILNDASHEGMFVTDFYIKSKSPKSILCYPIINHGNLVGVVYLENNLTTDAFTPDRIEILKLLSSQIAVSIENSILYANLEEKVNERTQDLNDALTEVRGLKEQQDGDYFLTSLLIEPLAQNHTASQAVYVDFLIEQKKKFQFKDWKSEIGGDLCVAANLELRDRKYTVVLNGDAMGKSIQGAGGALVLGSVFEAILKRGRDTAENRNLFPERWLKNAFIELHHTFTTFDGSMLVSIFLCLIDEETGFLYFMNAEHPRPVILRDGNVSFLPHNLFYAKLGMLLTKKRKKKMQISTYQLQKNDVMIIGSDGRDDLYLGTEDGYDKINEDEELFLNTVKEEKGNIRSILESIKTNGQLIDDLSLIRVEFKGRPDQSNHELTNHTHAAYEKAVAEFEAGDYQRALFYAIPYSDFNPSNEECLFLISSCYLHLNQLAFAIDYAERLRLRIPDHENNLKQLLFMYKEVGDFEMADKLIQS</sequence>
<proteinExistence type="predicted"/>
<dbReference type="InterPro" id="IPR008271">
    <property type="entry name" value="Ser/Thr_kinase_AS"/>
</dbReference>